<accession>A0A3N0GL04</accession>
<protein>
    <submittedName>
        <fullName evidence="1">Uncharacterized protein</fullName>
    </submittedName>
</protein>
<proteinExistence type="predicted"/>
<dbReference type="AlphaFoldDB" id="A0A3N0GL04"/>
<dbReference type="Proteomes" id="UP000279994">
    <property type="component" value="Unassembled WGS sequence"/>
</dbReference>
<keyword evidence="2" id="KW-1185">Reference proteome</keyword>
<evidence type="ECO:0000313" key="1">
    <source>
        <dbReference type="EMBL" id="RNM13155.1"/>
    </source>
</evidence>
<comment type="caution">
    <text evidence="1">The sequence shown here is derived from an EMBL/GenBank/DDBJ whole genome shotgun (WGS) entry which is preliminary data.</text>
</comment>
<sequence>MRGRPALRYDQAQGGAVDLRKLIRQESPHPVANLLLDVAQPGQFGFQDRPLLGQFLHLGLSKRSVLFELGVLLRPGLLELGAYSFGLGVGLGPELVGFRVGHLDRSFGLCPARLCELVAVALRRSHDRGSLGPRLPEKLVCVACRDLEQSGGCAGAVGAGGSMLICCQRDPLQVRITV</sequence>
<name>A0A3N0GL04_9ACTN</name>
<organism evidence="1 2">
    <name type="scientific">Nocardioides pocheonensis</name>
    <dbReference type="NCBI Taxonomy" id="661485"/>
    <lineage>
        <taxon>Bacteria</taxon>
        <taxon>Bacillati</taxon>
        <taxon>Actinomycetota</taxon>
        <taxon>Actinomycetes</taxon>
        <taxon>Propionibacteriales</taxon>
        <taxon>Nocardioidaceae</taxon>
        <taxon>Nocardioides</taxon>
    </lineage>
</organism>
<dbReference type="EMBL" id="RJSF01000043">
    <property type="protein sequence ID" value="RNM13155.1"/>
    <property type="molecule type" value="Genomic_DNA"/>
</dbReference>
<gene>
    <name evidence="1" type="ORF">EFL26_17200</name>
</gene>
<reference evidence="1 2" key="1">
    <citation type="submission" date="2018-11" db="EMBL/GenBank/DDBJ databases">
        <authorList>
            <person name="Li F."/>
        </authorList>
    </citation>
    <scope>NUCLEOTIDE SEQUENCE [LARGE SCALE GENOMIC DNA]</scope>
    <source>
        <strain evidence="1 2">Gsoil 818</strain>
    </source>
</reference>
<evidence type="ECO:0000313" key="2">
    <source>
        <dbReference type="Proteomes" id="UP000279994"/>
    </source>
</evidence>